<accession>A0A1B6DFS3</accession>
<reference evidence="2" key="1">
    <citation type="submission" date="2015-12" db="EMBL/GenBank/DDBJ databases">
        <title>De novo transcriptome assembly of four potential Pierce s Disease insect vectors from Arizona vineyards.</title>
        <authorList>
            <person name="Tassone E.E."/>
        </authorList>
    </citation>
    <scope>NUCLEOTIDE SEQUENCE</scope>
</reference>
<proteinExistence type="predicted"/>
<organism evidence="2">
    <name type="scientific">Clastoptera arizonana</name>
    <name type="common">Arizona spittle bug</name>
    <dbReference type="NCBI Taxonomy" id="38151"/>
    <lineage>
        <taxon>Eukaryota</taxon>
        <taxon>Metazoa</taxon>
        <taxon>Ecdysozoa</taxon>
        <taxon>Arthropoda</taxon>
        <taxon>Hexapoda</taxon>
        <taxon>Insecta</taxon>
        <taxon>Pterygota</taxon>
        <taxon>Neoptera</taxon>
        <taxon>Paraneoptera</taxon>
        <taxon>Hemiptera</taxon>
        <taxon>Auchenorrhyncha</taxon>
        <taxon>Cercopoidea</taxon>
        <taxon>Clastopteridae</taxon>
        <taxon>Clastoptera</taxon>
    </lineage>
</organism>
<feature type="non-terminal residue" evidence="2">
    <location>
        <position position="128"/>
    </location>
</feature>
<feature type="non-terminal residue" evidence="2">
    <location>
        <position position="1"/>
    </location>
</feature>
<feature type="region of interest" description="Disordered" evidence="1">
    <location>
        <begin position="94"/>
        <end position="128"/>
    </location>
</feature>
<sequence length="128" mass="14876">RRFVLFSHDGSQSYKIRNDRYDIDYIHHVSKEVQLVRARQEPHGQFEREPDDAYRLYEEEGICDIGHFVLFYFRAVGGRVEDFVVLELGQRLQAEDDDGEENDEHGDDGDDSGGLGTLRVLEQQPHLP</sequence>
<dbReference type="AlphaFoldDB" id="A0A1B6DFS3"/>
<feature type="compositionally biased region" description="Acidic residues" evidence="1">
    <location>
        <begin position="95"/>
        <end position="111"/>
    </location>
</feature>
<gene>
    <name evidence="2" type="ORF">g.3160</name>
</gene>
<evidence type="ECO:0000256" key="1">
    <source>
        <dbReference type="SAM" id="MobiDB-lite"/>
    </source>
</evidence>
<dbReference type="EMBL" id="GEDC01012750">
    <property type="protein sequence ID" value="JAS24548.1"/>
    <property type="molecule type" value="Transcribed_RNA"/>
</dbReference>
<evidence type="ECO:0000313" key="2">
    <source>
        <dbReference type="EMBL" id="JAS24548.1"/>
    </source>
</evidence>
<name>A0A1B6DFS3_9HEMI</name>
<protein>
    <submittedName>
        <fullName evidence="2">Uncharacterized protein</fullName>
    </submittedName>
</protein>